<feature type="region of interest" description="Disordered" evidence="1">
    <location>
        <begin position="277"/>
        <end position="304"/>
    </location>
</feature>
<feature type="region of interest" description="Disordered" evidence="1">
    <location>
        <begin position="194"/>
        <end position="216"/>
    </location>
</feature>
<dbReference type="Gramene" id="PGSC0003DMT400085327">
    <property type="protein sequence ID" value="PGSC0003DMT400085327"/>
    <property type="gene ID" value="PGSC0003DMG400034898"/>
</dbReference>
<evidence type="ECO:0000256" key="1">
    <source>
        <dbReference type="SAM" id="MobiDB-lite"/>
    </source>
</evidence>
<dbReference type="AlphaFoldDB" id="M1D995"/>
<sequence length="376" mass="40571">MAKFGQIGRGLTLNLGSWVESRHVGSFGKLGQARRTTRRFAEVPHLAFNFMLKLKFSYVNFGEKLEFAECTRRLAKDMKKTNLDMPSQKRACGITINEGGANPPKKGRQEPPTGGQSKGMRPTSERVSADSRAALSKPEDNYPLQSRRAEIRARYRLDSARVPPVSTPADSVPPPVPHVASVPQIFLPPRLLNRLKGTSAPSSSSQAPGASTSSQPAKISDAMILKIGHLAHSIDVRVTGLERSIPWMIESAILAALTPLRISIDTLTTRVEADDDVDAPEIPPATTRDVHRDETSVDELDAETDEEKIDLTDAEVYDDLADLEDAMFEAAHQTSLRDTAMGGSSGANPSEVTSGTDAQVPSTTPGTDALTYGATV</sequence>
<evidence type="ECO:0008006" key="4">
    <source>
        <dbReference type="Google" id="ProtNLM"/>
    </source>
</evidence>
<organism evidence="2 3">
    <name type="scientific">Solanum tuberosum</name>
    <name type="common">Potato</name>
    <dbReference type="NCBI Taxonomy" id="4113"/>
    <lineage>
        <taxon>Eukaryota</taxon>
        <taxon>Viridiplantae</taxon>
        <taxon>Streptophyta</taxon>
        <taxon>Embryophyta</taxon>
        <taxon>Tracheophyta</taxon>
        <taxon>Spermatophyta</taxon>
        <taxon>Magnoliopsida</taxon>
        <taxon>eudicotyledons</taxon>
        <taxon>Gunneridae</taxon>
        <taxon>Pentapetalae</taxon>
        <taxon>asterids</taxon>
        <taxon>lamiids</taxon>
        <taxon>Solanales</taxon>
        <taxon>Solanaceae</taxon>
        <taxon>Solanoideae</taxon>
        <taxon>Solaneae</taxon>
        <taxon>Solanum</taxon>
    </lineage>
</organism>
<feature type="region of interest" description="Disordered" evidence="1">
    <location>
        <begin position="336"/>
        <end position="376"/>
    </location>
</feature>
<dbReference type="HOGENOM" id="CLU_742713_0_0_1"/>
<name>M1D995_SOLTU</name>
<keyword evidence="3" id="KW-1185">Reference proteome</keyword>
<evidence type="ECO:0000313" key="2">
    <source>
        <dbReference type="EnsemblPlants" id="PGSC0003DMT400085327"/>
    </source>
</evidence>
<feature type="region of interest" description="Disordered" evidence="1">
    <location>
        <begin position="86"/>
        <end position="147"/>
    </location>
</feature>
<feature type="compositionally biased region" description="Low complexity" evidence="1">
    <location>
        <begin position="197"/>
        <end position="216"/>
    </location>
</feature>
<feature type="compositionally biased region" description="Polar residues" evidence="1">
    <location>
        <begin position="346"/>
        <end position="366"/>
    </location>
</feature>
<reference evidence="2" key="2">
    <citation type="submission" date="2015-06" db="UniProtKB">
        <authorList>
            <consortium name="EnsemblPlants"/>
        </authorList>
    </citation>
    <scope>IDENTIFICATION</scope>
    <source>
        <strain evidence="2">DM1-3 516 R44</strain>
    </source>
</reference>
<dbReference type="PaxDb" id="4113-PGSC0003DMT400085327"/>
<accession>M1D995</accession>
<protein>
    <recommendedName>
        <fullName evidence="4">Polyprotein protein</fullName>
    </recommendedName>
</protein>
<dbReference type="Proteomes" id="UP000011115">
    <property type="component" value="Unassembled WGS sequence"/>
</dbReference>
<dbReference type="InParanoid" id="M1D995"/>
<reference evidence="3" key="1">
    <citation type="journal article" date="2011" name="Nature">
        <title>Genome sequence and analysis of the tuber crop potato.</title>
        <authorList>
            <consortium name="The Potato Genome Sequencing Consortium"/>
        </authorList>
    </citation>
    <scope>NUCLEOTIDE SEQUENCE [LARGE SCALE GENOMIC DNA]</scope>
    <source>
        <strain evidence="3">cv. DM1-3 516 R44</strain>
    </source>
</reference>
<proteinExistence type="predicted"/>
<evidence type="ECO:0000313" key="3">
    <source>
        <dbReference type="Proteomes" id="UP000011115"/>
    </source>
</evidence>
<dbReference type="EnsemblPlants" id="PGSC0003DMT400085327">
    <property type="protein sequence ID" value="PGSC0003DMT400085327"/>
    <property type="gene ID" value="PGSC0003DMG400034898"/>
</dbReference>